<dbReference type="GO" id="GO:0006355">
    <property type="term" value="P:regulation of DNA-templated transcription"/>
    <property type="evidence" value="ECO:0007669"/>
    <property type="project" value="InterPro"/>
</dbReference>
<reference evidence="2 3" key="1">
    <citation type="submission" date="2010-01" db="EMBL/GenBank/DDBJ databases">
        <title>The complete genome of Thermobispora bispora DSM 43833.</title>
        <authorList>
            <consortium name="US DOE Joint Genome Institute (JGI-PGF)"/>
            <person name="Lucas S."/>
            <person name="Copeland A."/>
            <person name="Lapidus A."/>
            <person name="Glavina del Rio T."/>
            <person name="Dalin E."/>
            <person name="Tice H."/>
            <person name="Bruce D."/>
            <person name="Goodwin L."/>
            <person name="Pitluck S."/>
            <person name="Kyrpides N."/>
            <person name="Mavromatis K."/>
            <person name="Ivanova N."/>
            <person name="Mikhailova N."/>
            <person name="Chertkov O."/>
            <person name="Brettin T."/>
            <person name="Detter J.C."/>
            <person name="Han C."/>
            <person name="Larimer F."/>
            <person name="Land M."/>
            <person name="Hauser L."/>
            <person name="Markowitz V."/>
            <person name="Cheng J.-F."/>
            <person name="Hugenholtz P."/>
            <person name="Woyke T."/>
            <person name="Wu D."/>
            <person name="Jando M."/>
            <person name="Schneider S."/>
            <person name="Klenk H.-P."/>
            <person name="Eisen J.A."/>
        </authorList>
    </citation>
    <scope>NUCLEOTIDE SEQUENCE [LARGE SCALE GENOMIC DNA]</scope>
    <source>
        <strain evidence="3">ATCC 19993 / DSM 43833 / CBS 139.67 / JCM 10125 / KCTC 9307 / NBRC 14880 / R51</strain>
    </source>
</reference>
<evidence type="ECO:0000313" key="2">
    <source>
        <dbReference type="EMBL" id="ADG89930.1"/>
    </source>
</evidence>
<name>D6Y8W8_THEBD</name>
<dbReference type="GO" id="GO:0003677">
    <property type="term" value="F:DNA binding"/>
    <property type="evidence" value="ECO:0007669"/>
    <property type="project" value="InterPro"/>
</dbReference>
<dbReference type="HOGENOM" id="CLU_078469_1_1_11"/>
<protein>
    <submittedName>
        <fullName evidence="2">Putative transcriptional regulator</fullName>
    </submittedName>
</protein>
<sequence length="222" mass="23299">MLGGVSRVAVLETLRRAGRPLAISEIADAVGLHPNTVRAHLALLIEHGHVAGTREDRDRPGRPRTLYTAVRTQEDSDARGYRLLAEILLGYLEHHGDGAGAAVDAGRRYATRALPRDLPAGGSVTVDAIVALLDRAGFEPAVSADGATVELHHCPFRELAQADPETVCAVHLGLLQGALTELGAPAEGVRLTPFARPGQCLVTLADHHGPGRDAPGGREGQG</sequence>
<dbReference type="InterPro" id="IPR005471">
    <property type="entry name" value="Tscrpt_reg_IclR_N"/>
</dbReference>
<gene>
    <name evidence="2" type="ordered locus">Tbis_3240</name>
</gene>
<dbReference type="InterPro" id="IPR011991">
    <property type="entry name" value="ArsR-like_HTH"/>
</dbReference>
<dbReference type="AlphaFoldDB" id="D6Y8W8"/>
<organism evidence="2 3">
    <name type="scientific">Thermobispora bispora (strain ATCC 19993 / DSM 43833 / CBS 139.67 / JCM 10125 / KCTC 9307 / NBRC 14880 / R51)</name>
    <dbReference type="NCBI Taxonomy" id="469371"/>
    <lineage>
        <taxon>Bacteria</taxon>
        <taxon>Bacillati</taxon>
        <taxon>Actinomycetota</taxon>
        <taxon>Actinomycetes</taxon>
        <taxon>Streptosporangiales</taxon>
        <taxon>Streptosporangiaceae</taxon>
        <taxon>Thermobispora</taxon>
    </lineage>
</organism>
<evidence type="ECO:0000313" key="3">
    <source>
        <dbReference type="Proteomes" id="UP000006640"/>
    </source>
</evidence>
<dbReference type="SUPFAM" id="SSF46785">
    <property type="entry name" value="Winged helix' DNA-binding domain"/>
    <property type="match status" value="1"/>
</dbReference>
<dbReference type="STRING" id="469371.Tbis_3240"/>
<proteinExistence type="predicted"/>
<dbReference type="CDD" id="cd00090">
    <property type="entry name" value="HTH_ARSR"/>
    <property type="match status" value="1"/>
</dbReference>
<feature type="domain" description="HTH iclR-type" evidence="1">
    <location>
        <begin position="9"/>
        <end position="50"/>
    </location>
</feature>
<dbReference type="eggNOG" id="COG2345">
    <property type="taxonomic scope" value="Bacteria"/>
</dbReference>
<accession>D6Y8W8</accession>
<dbReference type="InterPro" id="IPR036390">
    <property type="entry name" value="WH_DNA-bd_sf"/>
</dbReference>
<dbReference type="InterPro" id="IPR036388">
    <property type="entry name" value="WH-like_DNA-bd_sf"/>
</dbReference>
<dbReference type="EMBL" id="CP001874">
    <property type="protein sequence ID" value="ADG89930.1"/>
    <property type="molecule type" value="Genomic_DNA"/>
</dbReference>
<dbReference type="Gene3D" id="1.10.10.10">
    <property type="entry name" value="Winged helix-like DNA-binding domain superfamily/Winged helix DNA-binding domain"/>
    <property type="match status" value="1"/>
</dbReference>
<evidence type="ECO:0000259" key="1">
    <source>
        <dbReference type="Pfam" id="PF09339"/>
    </source>
</evidence>
<keyword evidence="3" id="KW-1185">Reference proteome</keyword>
<dbReference type="KEGG" id="tbi:Tbis_3240"/>
<dbReference type="Proteomes" id="UP000006640">
    <property type="component" value="Chromosome"/>
</dbReference>
<dbReference type="Pfam" id="PF09339">
    <property type="entry name" value="HTH_IclR"/>
    <property type="match status" value="1"/>
</dbReference>